<dbReference type="Gene3D" id="3.40.800.20">
    <property type="entry name" value="Histone deacetylase domain"/>
    <property type="match status" value="1"/>
</dbReference>
<feature type="domain" description="Histone deacetylase" evidence="3">
    <location>
        <begin position="24"/>
        <end position="330"/>
    </location>
</feature>
<accession>A0A7M3MAP1</accession>
<dbReference type="SUPFAM" id="SSF52768">
    <property type="entry name" value="Arginase/deacetylase"/>
    <property type="match status" value="1"/>
</dbReference>
<reference evidence="4 5" key="1">
    <citation type="submission" date="2018-06" db="EMBL/GenBank/DDBJ databases">
        <title>Complete genome of Desulfovibrio indonesiensis P37SLT.</title>
        <authorList>
            <person name="Crispim J.S."/>
            <person name="Vidigal P.M.P."/>
            <person name="Silva L.C.F."/>
            <person name="Laguardia C.N."/>
            <person name="Araujo L.C."/>
            <person name="Dias R.S."/>
            <person name="Sousa M.P."/>
            <person name="Paula S.O."/>
            <person name="Silva C."/>
        </authorList>
    </citation>
    <scope>NUCLEOTIDE SEQUENCE [LARGE SCALE GENOMIC DNA]</scope>
    <source>
        <strain evidence="4 5">P37SLT</strain>
    </source>
</reference>
<dbReference type="PRINTS" id="PR01270">
    <property type="entry name" value="HDASUPER"/>
</dbReference>
<dbReference type="PANTHER" id="PTHR10625">
    <property type="entry name" value="HISTONE DEACETYLASE HDAC1-RELATED"/>
    <property type="match status" value="1"/>
</dbReference>
<proteinExistence type="inferred from homology"/>
<dbReference type="InterPro" id="IPR037138">
    <property type="entry name" value="His_deacetylse_dom_sf"/>
</dbReference>
<organism evidence="4 5">
    <name type="scientific">Oceanidesulfovibrio indonesiensis</name>
    <dbReference type="NCBI Taxonomy" id="54767"/>
    <lineage>
        <taxon>Bacteria</taxon>
        <taxon>Pseudomonadati</taxon>
        <taxon>Thermodesulfobacteriota</taxon>
        <taxon>Desulfovibrionia</taxon>
        <taxon>Desulfovibrionales</taxon>
        <taxon>Desulfovibrionaceae</taxon>
        <taxon>Oceanidesulfovibrio</taxon>
    </lineage>
</organism>
<gene>
    <name evidence="4" type="ORF">DPQ33_16570</name>
</gene>
<dbReference type="AlphaFoldDB" id="A0A7M3MAP1"/>
<keyword evidence="5" id="KW-1185">Reference proteome</keyword>
<dbReference type="PANTHER" id="PTHR10625:SF19">
    <property type="entry name" value="HISTONE DEACETYLASE 12"/>
    <property type="match status" value="1"/>
</dbReference>
<protein>
    <submittedName>
        <fullName evidence="4">Histone deacetylase</fullName>
    </submittedName>
</protein>
<dbReference type="RefSeq" id="WP_144304341.1">
    <property type="nucleotide sequence ID" value="NZ_QMIE01000020.1"/>
</dbReference>
<dbReference type="Proteomes" id="UP000448292">
    <property type="component" value="Unassembled WGS sequence"/>
</dbReference>
<comment type="caution">
    <text evidence="4">The sequence shown here is derived from an EMBL/GenBank/DDBJ whole genome shotgun (WGS) entry which is preliminary data.</text>
</comment>
<dbReference type="OrthoDB" id="9808367at2"/>
<comment type="similarity">
    <text evidence="1">Belongs to the histone deacetylase family.</text>
</comment>
<evidence type="ECO:0000256" key="2">
    <source>
        <dbReference type="ARBA" id="ARBA00022801"/>
    </source>
</evidence>
<keyword evidence="2" id="KW-0378">Hydrolase</keyword>
<name>A0A7M3MAP1_9BACT</name>
<dbReference type="GO" id="GO:0016787">
    <property type="term" value="F:hydrolase activity"/>
    <property type="evidence" value="ECO:0007669"/>
    <property type="project" value="UniProtKB-KW"/>
</dbReference>
<evidence type="ECO:0000313" key="5">
    <source>
        <dbReference type="Proteomes" id="UP000448292"/>
    </source>
</evidence>
<evidence type="ECO:0000313" key="4">
    <source>
        <dbReference type="EMBL" id="TVM14838.1"/>
    </source>
</evidence>
<dbReference type="InterPro" id="IPR044150">
    <property type="entry name" value="HDAC_classIV"/>
</dbReference>
<dbReference type="GO" id="GO:0040029">
    <property type="term" value="P:epigenetic regulation of gene expression"/>
    <property type="evidence" value="ECO:0007669"/>
    <property type="project" value="TreeGrafter"/>
</dbReference>
<evidence type="ECO:0000256" key="1">
    <source>
        <dbReference type="ARBA" id="ARBA00005947"/>
    </source>
</evidence>
<dbReference type="InterPro" id="IPR000286">
    <property type="entry name" value="HDACs"/>
</dbReference>
<dbReference type="EMBL" id="QMIE01000020">
    <property type="protein sequence ID" value="TVM14838.1"/>
    <property type="molecule type" value="Genomic_DNA"/>
</dbReference>
<evidence type="ECO:0000259" key="3">
    <source>
        <dbReference type="Pfam" id="PF00850"/>
    </source>
</evidence>
<dbReference type="Pfam" id="PF00850">
    <property type="entry name" value="Hist_deacetyl"/>
    <property type="match status" value="1"/>
</dbReference>
<sequence>MLLYDPDIAIRFPDYGFQIPDPGDRASRVVRELLESGVVAGTGGGGLSQSTLLEPVTRDDLARVHTADYLDSILSSDPAAALHAVYELFDAHGRPNRYYPDAAILPLPDLVDRARRHVAGTMLALSHVLEHARNDSFCYFLGGGMHHATAHAGRGFCPFNDIVVALRAVRAQGNAKRFWIIDTDAHRGDGTAALCLEDPDAATLSIHMAHGWPLDGPFFEEDGRLHPARIPSDLDIPIPEGGEPHYLPALARGLDMLDAMTRAAWNGAGPDAAIVVAGGDPYEHDELPSASPLRLTLEQLRKRDVLVHSYLAQRSIPQAWIMAGGYGARAHEPVTQFLRYAASHGLT</sequence>
<dbReference type="CDD" id="cd09993">
    <property type="entry name" value="HDAC_classIV"/>
    <property type="match status" value="1"/>
</dbReference>
<dbReference type="InterPro" id="IPR023801">
    <property type="entry name" value="His_deacetylse_dom"/>
</dbReference>
<dbReference type="GO" id="GO:0004407">
    <property type="term" value="F:histone deacetylase activity"/>
    <property type="evidence" value="ECO:0007669"/>
    <property type="project" value="InterPro"/>
</dbReference>
<dbReference type="InterPro" id="IPR023696">
    <property type="entry name" value="Ureohydrolase_dom_sf"/>
</dbReference>